<evidence type="ECO:0000256" key="10">
    <source>
        <dbReference type="ARBA" id="ARBA00022884"/>
    </source>
</evidence>
<keyword evidence="12" id="KW-0175">Coiled coil</keyword>
<dbReference type="GO" id="GO:0003677">
    <property type="term" value="F:DNA binding"/>
    <property type="evidence" value="ECO:0007669"/>
    <property type="project" value="InterPro"/>
</dbReference>
<dbReference type="InterPro" id="IPR027417">
    <property type="entry name" value="P-loop_NTPase"/>
</dbReference>
<keyword evidence="4" id="KW-0699">rRNA-binding</keyword>
<reference evidence="14 15" key="1">
    <citation type="submission" date="2018-02" db="EMBL/GenBank/DDBJ databases">
        <title>Genomic Encyclopedia of Archaeal and Bacterial Type Strains, Phase II (KMG-II): from individual species to whole genera.</title>
        <authorList>
            <person name="Goeker M."/>
        </authorList>
    </citation>
    <scope>NUCLEOTIDE SEQUENCE [LARGE SCALE GENOMIC DNA]</scope>
    <source>
        <strain evidence="14 15">DSM 3808</strain>
    </source>
</reference>
<dbReference type="Gene3D" id="3.40.50.300">
    <property type="entry name" value="P-loop containing nucleotide triphosphate hydrolases"/>
    <property type="match status" value="2"/>
</dbReference>
<dbReference type="GO" id="GO:0006412">
    <property type="term" value="P:translation"/>
    <property type="evidence" value="ECO:0007669"/>
    <property type="project" value="UniProtKB-KW"/>
</dbReference>
<keyword evidence="2" id="KW-0963">Cytoplasm</keyword>
<evidence type="ECO:0000313" key="14">
    <source>
        <dbReference type="EMBL" id="PPK83018.1"/>
    </source>
</evidence>
<evidence type="ECO:0000256" key="5">
    <source>
        <dbReference type="ARBA" id="ARBA00022737"/>
    </source>
</evidence>
<keyword evidence="5" id="KW-0677">Repeat</keyword>
<evidence type="ECO:0000256" key="12">
    <source>
        <dbReference type="SAM" id="Coils"/>
    </source>
</evidence>
<dbReference type="CDD" id="cd03221">
    <property type="entry name" value="ABCF_EF-3"/>
    <property type="match status" value="2"/>
</dbReference>
<keyword evidence="6" id="KW-0547">Nucleotide-binding</keyword>
<dbReference type="InterPro" id="IPR003439">
    <property type="entry name" value="ABC_transporter-like_ATP-bd"/>
</dbReference>
<dbReference type="AlphaFoldDB" id="A0A2S6HY85"/>
<evidence type="ECO:0000256" key="4">
    <source>
        <dbReference type="ARBA" id="ARBA00022730"/>
    </source>
</evidence>
<evidence type="ECO:0000313" key="15">
    <source>
        <dbReference type="Proteomes" id="UP000237749"/>
    </source>
</evidence>
<dbReference type="Proteomes" id="UP000237749">
    <property type="component" value="Unassembled WGS sequence"/>
</dbReference>
<dbReference type="PANTHER" id="PTHR42855:SF1">
    <property type="entry name" value="ABC TRANSPORTER DOMAIN-CONTAINING PROTEIN"/>
    <property type="match status" value="1"/>
</dbReference>
<feature type="domain" description="ABC transporter" evidence="13">
    <location>
        <begin position="283"/>
        <end position="499"/>
    </location>
</feature>
<keyword evidence="7" id="KW-0378">Hydrolase</keyword>
<dbReference type="RefSeq" id="WP_104433437.1">
    <property type="nucleotide sequence ID" value="NZ_PTJA01000001.1"/>
</dbReference>
<dbReference type="OrthoDB" id="1521973at2"/>
<evidence type="ECO:0000256" key="8">
    <source>
        <dbReference type="ARBA" id="ARBA00022840"/>
    </source>
</evidence>
<dbReference type="InterPro" id="IPR037118">
    <property type="entry name" value="Val-tRNA_synth_C_sf"/>
</dbReference>
<evidence type="ECO:0000256" key="1">
    <source>
        <dbReference type="ARBA" id="ARBA00005868"/>
    </source>
</evidence>
<dbReference type="GO" id="GO:0006417">
    <property type="term" value="P:regulation of translation"/>
    <property type="evidence" value="ECO:0007669"/>
    <property type="project" value="UniProtKB-KW"/>
</dbReference>
<evidence type="ECO:0000256" key="2">
    <source>
        <dbReference type="ARBA" id="ARBA00022490"/>
    </source>
</evidence>
<dbReference type="FunFam" id="3.40.50.300:FF:000011">
    <property type="entry name" value="Putative ABC transporter ATP-binding component"/>
    <property type="match status" value="1"/>
</dbReference>
<sequence length="604" mass="69011">MNLLTIEHLTKSYTERLLFDDTSFSINEGEKIGLIGINGTGKSTLLRIVAGLEEPDEGTLAKGRNLDIRFLSQNPRFEAGETILESIIRENEGHEHVWDLESQAKNMLTRLGFTEFDTKVDTLSGGQRKRVALVSVLLSTADLLVLDEPTNHLDSSMADWLEDYLRRFKGALLMVTHDRYFLDSVTNRIVELDKGKLYSYQENYEGYLKLKADRLDMEQATERKRQSILRIELQWMQRGARARSTKQKAHIERYETLRDQKAPEFDKNVELDSIESRLGRTTVELEGISKAFGDKVLMKDFNYIFLKNDRIGIIGPNGSGKSTLMKIIVGWLQPDEGTLTVGQTVKMGYFSQESEDMDGSLKVIDYIRSAAEYVKTKDGSVSASQMLERFLFPPSVQYTTVEKLSGGEKRRLYLLRILMEAPNVLLLDEPTNDLDIQTLTILEDYLDSFPGIVITVSHDRYFLDRVVRRIFAFEGQGKVTQYEGGFTDYQAAFAAKYPDGLPGEAAGTYKKEDAGEKKGKEKPKLERKLKFSYKEQKEWETIEDDIAGLEEAIEVLDKKIEEAASDYGKLNQLMEEKAVKEGLLEEKMERWMYLNDLAEQIQNQ</sequence>
<keyword evidence="11" id="KW-0648">Protein biosynthesis</keyword>
<dbReference type="FunFam" id="3.40.50.300:FF:000183">
    <property type="entry name" value="ABC transporter ATP-binding protein yjjK"/>
    <property type="match status" value="1"/>
</dbReference>
<dbReference type="InterPro" id="IPR051309">
    <property type="entry name" value="ABCF_ATPase"/>
</dbReference>
<evidence type="ECO:0000256" key="11">
    <source>
        <dbReference type="ARBA" id="ARBA00022917"/>
    </source>
</evidence>
<comment type="similarity">
    <text evidence="1">Belongs to the ABC transporter superfamily. ABCF family. Translational throttle EttA subfamily.</text>
</comment>
<accession>A0A2S6HY85</accession>
<evidence type="ECO:0000256" key="3">
    <source>
        <dbReference type="ARBA" id="ARBA00022555"/>
    </source>
</evidence>
<evidence type="ECO:0000259" key="13">
    <source>
        <dbReference type="PROSITE" id="PS50893"/>
    </source>
</evidence>
<dbReference type="GO" id="GO:0005524">
    <property type="term" value="F:ATP binding"/>
    <property type="evidence" value="ECO:0007669"/>
    <property type="project" value="UniProtKB-KW"/>
</dbReference>
<keyword evidence="3" id="KW-0820">tRNA-binding</keyword>
<dbReference type="Pfam" id="PF12848">
    <property type="entry name" value="ABC_tran_Xtn"/>
    <property type="match status" value="1"/>
</dbReference>
<organism evidence="14 15">
    <name type="scientific">Lacrimispora xylanisolvens</name>
    <dbReference type="NCBI Taxonomy" id="384636"/>
    <lineage>
        <taxon>Bacteria</taxon>
        <taxon>Bacillati</taxon>
        <taxon>Bacillota</taxon>
        <taxon>Clostridia</taxon>
        <taxon>Lachnospirales</taxon>
        <taxon>Lachnospiraceae</taxon>
        <taxon>Lacrimispora</taxon>
    </lineage>
</organism>
<dbReference type="Pfam" id="PF16326">
    <property type="entry name" value="ABC_tran_CTD"/>
    <property type="match status" value="1"/>
</dbReference>
<dbReference type="PANTHER" id="PTHR42855">
    <property type="entry name" value="ABC TRANSPORTER ATP-BINDING SUBUNIT"/>
    <property type="match status" value="1"/>
</dbReference>
<dbReference type="SUPFAM" id="SSF52540">
    <property type="entry name" value="P-loop containing nucleoside triphosphate hydrolases"/>
    <property type="match status" value="2"/>
</dbReference>
<dbReference type="PROSITE" id="PS50893">
    <property type="entry name" value="ABC_TRANSPORTER_2"/>
    <property type="match status" value="2"/>
</dbReference>
<name>A0A2S6HY85_9FIRM</name>
<keyword evidence="9" id="KW-0810">Translation regulation</keyword>
<protein>
    <submittedName>
        <fullName evidence="14">ATP-binding cassette subfamily F protein uup</fullName>
    </submittedName>
</protein>
<keyword evidence="8 14" id="KW-0067">ATP-binding</keyword>
<feature type="domain" description="ABC transporter" evidence="13">
    <location>
        <begin position="4"/>
        <end position="219"/>
    </location>
</feature>
<evidence type="ECO:0000256" key="7">
    <source>
        <dbReference type="ARBA" id="ARBA00022801"/>
    </source>
</evidence>
<dbReference type="Pfam" id="PF00005">
    <property type="entry name" value="ABC_tran"/>
    <property type="match status" value="2"/>
</dbReference>
<dbReference type="InterPro" id="IPR017871">
    <property type="entry name" value="ABC_transporter-like_CS"/>
</dbReference>
<feature type="coiled-coil region" evidence="12">
    <location>
        <begin position="546"/>
        <end position="590"/>
    </location>
</feature>
<keyword evidence="10" id="KW-0694">RNA-binding</keyword>
<proteinExistence type="inferred from homology"/>
<dbReference type="GO" id="GO:0019843">
    <property type="term" value="F:rRNA binding"/>
    <property type="evidence" value="ECO:0007669"/>
    <property type="project" value="UniProtKB-KW"/>
</dbReference>
<dbReference type="SMART" id="SM00382">
    <property type="entry name" value="AAA"/>
    <property type="match status" value="2"/>
</dbReference>
<evidence type="ECO:0000256" key="6">
    <source>
        <dbReference type="ARBA" id="ARBA00022741"/>
    </source>
</evidence>
<dbReference type="EMBL" id="PTJA01000001">
    <property type="protein sequence ID" value="PPK83018.1"/>
    <property type="molecule type" value="Genomic_DNA"/>
</dbReference>
<dbReference type="InterPro" id="IPR032524">
    <property type="entry name" value="ABC_tran_C"/>
</dbReference>
<evidence type="ECO:0000256" key="9">
    <source>
        <dbReference type="ARBA" id="ARBA00022845"/>
    </source>
</evidence>
<comment type="caution">
    <text evidence="14">The sequence shown here is derived from an EMBL/GenBank/DDBJ whole genome shotgun (WGS) entry which is preliminary data.</text>
</comment>
<dbReference type="Gene3D" id="1.10.287.380">
    <property type="entry name" value="Valyl-tRNA synthetase, C-terminal domain"/>
    <property type="match status" value="1"/>
</dbReference>
<dbReference type="InterPro" id="IPR032781">
    <property type="entry name" value="ABC_tran_Xtn"/>
</dbReference>
<dbReference type="InterPro" id="IPR003593">
    <property type="entry name" value="AAA+_ATPase"/>
</dbReference>
<dbReference type="PROSITE" id="PS00211">
    <property type="entry name" value="ABC_TRANSPORTER_1"/>
    <property type="match status" value="1"/>
</dbReference>
<dbReference type="GO" id="GO:0016887">
    <property type="term" value="F:ATP hydrolysis activity"/>
    <property type="evidence" value="ECO:0007669"/>
    <property type="project" value="InterPro"/>
</dbReference>
<gene>
    <name evidence="14" type="ORF">BXY41_10175</name>
</gene>
<keyword evidence="15" id="KW-1185">Reference proteome</keyword>
<dbReference type="GO" id="GO:0000049">
    <property type="term" value="F:tRNA binding"/>
    <property type="evidence" value="ECO:0007669"/>
    <property type="project" value="UniProtKB-KW"/>
</dbReference>